<dbReference type="EMBL" id="EQ962659">
    <property type="protein sequence ID" value="EED13273.1"/>
    <property type="molecule type" value="Genomic_DNA"/>
</dbReference>
<evidence type="ECO:0000313" key="1">
    <source>
        <dbReference type="EMBL" id="EED13273.1"/>
    </source>
</evidence>
<dbReference type="GeneID" id="8108899"/>
<protein>
    <submittedName>
        <fullName evidence="1">Uncharacterized protein</fullName>
    </submittedName>
</protein>
<keyword evidence="2" id="KW-1185">Reference proteome</keyword>
<dbReference type="InParanoid" id="B8MRT9"/>
<name>B8MRT9_TALSN</name>
<sequence>MSTSTNMRVFRLRSAWRLSQTSRLSAPRYQNQFRSVATKQASPAYPQTSSTLNQAIPNPSPSTSLAVKKLVTPIHRTEDLWHPRSRHKGGRRVKLIRGRNRLWRIR</sequence>
<evidence type="ECO:0000313" key="2">
    <source>
        <dbReference type="Proteomes" id="UP000001745"/>
    </source>
</evidence>
<dbReference type="Proteomes" id="UP000001745">
    <property type="component" value="Unassembled WGS sequence"/>
</dbReference>
<proteinExistence type="predicted"/>
<reference evidence="2" key="1">
    <citation type="journal article" date="2015" name="Genome Announc.">
        <title>Genome sequence of the AIDS-associated pathogen Penicillium marneffei (ATCC18224) and its near taxonomic relative Talaromyces stipitatus (ATCC10500).</title>
        <authorList>
            <person name="Nierman W.C."/>
            <person name="Fedorova-Abrams N.D."/>
            <person name="Andrianopoulos A."/>
        </authorList>
    </citation>
    <scope>NUCLEOTIDE SEQUENCE [LARGE SCALE GENOMIC DNA]</scope>
    <source>
        <strain evidence="2">ATCC 10500 / CBS 375.48 / QM 6759 / NRRL 1006</strain>
    </source>
</reference>
<dbReference type="RefSeq" id="XP_002487384.1">
    <property type="nucleotide sequence ID" value="XM_002487339.1"/>
</dbReference>
<organism evidence="1 2">
    <name type="scientific">Talaromyces stipitatus (strain ATCC 10500 / CBS 375.48 / QM 6759 / NRRL 1006)</name>
    <name type="common">Penicillium stipitatum</name>
    <dbReference type="NCBI Taxonomy" id="441959"/>
    <lineage>
        <taxon>Eukaryota</taxon>
        <taxon>Fungi</taxon>
        <taxon>Dikarya</taxon>
        <taxon>Ascomycota</taxon>
        <taxon>Pezizomycotina</taxon>
        <taxon>Eurotiomycetes</taxon>
        <taxon>Eurotiomycetidae</taxon>
        <taxon>Eurotiales</taxon>
        <taxon>Trichocomaceae</taxon>
        <taxon>Talaromyces</taxon>
        <taxon>Talaromyces sect. Talaromyces</taxon>
    </lineage>
</organism>
<gene>
    <name evidence="1" type="ORF">TSTA_057630</name>
</gene>
<dbReference type="HOGENOM" id="CLU_2224958_0_0_1"/>
<dbReference type="AlphaFoldDB" id="B8MRT9"/>
<accession>B8MRT9</accession>
<dbReference type="VEuPathDB" id="FungiDB:TSTA_057630"/>